<dbReference type="EMBL" id="CP021474">
    <property type="protein sequence ID" value="ARW20561.1"/>
    <property type="molecule type" value="Genomic_DNA"/>
</dbReference>
<evidence type="ECO:0000313" key="1">
    <source>
        <dbReference type="EMBL" id="ARW20561.1"/>
    </source>
</evidence>
<evidence type="ECO:0008006" key="3">
    <source>
        <dbReference type="Google" id="ProtNLM"/>
    </source>
</evidence>
<reference evidence="1 2" key="1">
    <citation type="submission" date="2017-05" db="EMBL/GenBank/DDBJ databases">
        <title>Genome sequence of Pediococcus pentosaceus strain SRCM100892.</title>
        <authorList>
            <person name="Cho S.H."/>
        </authorList>
    </citation>
    <scope>NUCLEOTIDE SEQUENCE [LARGE SCALE GENOMIC DNA]</scope>
    <source>
        <strain evidence="1 2">SRCM100892</strain>
    </source>
</reference>
<proteinExistence type="predicted"/>
<gene>
    <name evidence="1" type="ORF">S100892_02022</name>
</gene>
<accession>A0A1Y0VQT5</accession>
<organism evidence="1 2">
    <name type="scientific">Pediococcus pentosaceus</name>
    <dbReference type="NCBI Taxonomy" id="1255"/>
    <lineage>
        <taxon>Bacteria</taxon>
        <taxon>Bacillati</taxon>
        <taxon>Bacillota</taxon>
        <taxon>Bacilli</taxon>
        <taxon>Lactobacillales</taxon>
        <taxon>Lactobacillaceae</taxon>
        <taxon>Pediococcus</taxon>
    </lineage>
</organism>
<dbReference type="AlphaFoldDB" id="A0A1Y0VQT5"/>
<sequence>MKTRGKHQLTDDELREIVFEKNPRVDYELKQGIITIIKPQDHWIQRFFRKLNFKITENTYLDLDEYGSFVFQQVNGKRSVYEIGQNLGHKFTEANEYLYSRLWLYLNHLEENEQIIKRIS</sequence>
<evidence type="ECO:0000313" key="2">
    <source>
        <dbReference type="Proteomes" id="UP000196118"/>
    </source>
</evidence>
<dbReference type="Proteomes" id="UP000196118">
    <property type="component" value="Chromosome"/>
</dbReference>
<protein>
    <recommendedName>
        <fullName evidence="3">PqqD family peptide modification chaperone</fullName>
    </recommendedName>
</protein>
<name>A0A1Y0VQT5_PEDPE</name>